<protein>
    <submittedName>
        <fullName evidence="2">UDP-glucose 4-epimerase</fullName>
        <ecNumber evidence="2">5.1.3.2</ecNumber>
    </submittedName>
</protein>
<evidence type="ECO:0000313" key="2">
    <source>
        <dbReference type="EMBL" id="QEG02049.1"/>
    </source>
</evidence>
<dbReference type="KEGG" id="smam:Mal15_61320"/>
<dbReference type="InterPro" id="IPR036291">
    <property type="entry name" value="NAD(P)-bd_dom_sf"/>
</dbReference>
<keyword evidence="2" id="KW-0413">Isomerase</keyword>
<dbReference type="RefSeq" id="WP_147871044.1">
    <property type="nucleotide sequence ID" value="NZ_CP036264.1"/>
</dbReference>
<dbReference type="InterPro" id="IPR050177">
    <property type="entry name" value="Lipid_A_modif_metabolic_enz"/>
</dbReference>
<dbReference type="PANTHER" id="PTHR43245">
    <property type="entry name" value="BIFUNCTIONAL POLYMYXIN RESISTANCE PROTEIN ARNA"/>
    <property type="match status" value="1"/>
</dbReference>
<dbReference type="EC" id="5.1.3.2" evidence="2"/>
<dbReference type="SUPFAM" id="SSF51735">
    <property type="entry name" value="NAD(P)-binding Rossmann-fold domains"/>
    <property type="match status" value="1"/>
</dbReference>
<proteinExistence type="predicted"/>
<dbReference type="PANTHER" id="PTHR43245:SF58">
    <property type="entry name" value="BLL5923 PROTEIN"/>
    <property type="match status" value="1"/>
</dbReference>
<dbReference type="AlphaFoldDB" id="A0A5B9ML86"/>
<keyword evidence="3" id="KW-1185">Reference proteome</keyword>
<name>A0A5B9ML86_9BACT</name>
<dbReference type="Pfam" id="PF01370">
    <property type="entry name" value="Epimerase"/>
    <property type="match status" value="1"/>
</dbReference>
<dbReference type="CDD" id="cd08946">
    <property type="entry name" value="SDR_e"/>
    <property type="match status" value="1"/>
</dbReference>
<dbReference type="GO" id="GO:0003978">
    <property type="term" value="F:UDP-glucose 4-epimerase activity"/>
    <property type="evidence" value="ECO:0007669"/>
    <property type="project" value="UniProtKB-EC"/>
</dbReference>
<dbReference type="InterPro" id="IPR001509">
    <property type="entry name" value="Epimerase_deHydtase"/>
</dbReference>
<sequence length="301" mass="32208">MRIAITGGTGFLGRHLIGHLIDQGHEVTAWYRTLAASMPESTHVHWVEGELGNLTQAEHLVAGADAVIHAGLFRGGDSFMDSGDDPLKYWHRNATGSLQLLDAAERSGVKKFIFISSGTVHDTVLSDRPLDETHPLLPSTLYGACKASIETVVHHYGASGKLVAANLRPPSIYGVAQPISQSRWYDLVAGICAGRSVDARGGGKAVHAHDVAKAALLLLNHDESIAGETYNCCDRMISDFEVAGIAKRLADSPSEITGPAKTAKNQIVTEKIRALGMQFGDTELLEQTIAELVAAIRSADR</sequence>
<dbReference type="Proteomes" id="UP000321353">
    <property type="component" value="Chromosome"/>
</dbReference>
<evidence type="ECO:0000259" key="1">
    <source>
        <dbReference type="Pfam" id="PF01370"/>
    </source>
</evidence>
<organism evidence="2 3">
    <name type="scientific">Stieleria maiorica</name>
    <dbReference type="NCBI Taxonomy" id="2795974"/>
    <lineage>
        <taxon>Bacteria</taxon>
        <taxon>Pseudomonadati</taxon>
        <taxon>Planctomycetota</taxon>
        <taxon>Planctomycetia</taxon>
        <taxon>Pirellulales</taxon>
        <taxon>Pirellulaceae</taxon>
        <taxon>Stieleria</taxon>
    </lineage>
</organism>
<feature type="domain" description="NAD-dependent epimerase/dehydratase" evidence="1">
    <location>
        <begin position="3"/>
        <end position="233"/>
    </location>
</feature>
<accession>A0A5B9ML86</accession>
<reference evidence="2 3" key="1">
    <citation type="submission" date="2019-02" db="EMBL/GenBank/DDBJ databases">
        <title>Planctomycetal bacteria perform biofilm scaping via a novel small molecule.</title>
        <authorList>
            <person name="Jeske O."/>
            <person name="Boedeker C."/>
            <person name="Wiegand S."/>
            <person name="Breitling P."/>
            <person name="Kallscheuer N."/>
            <person name="Jogler M."/>
            <person name="Rohde M."/>
            <person name="Petersen J."/>
            <person name="Medema M.H."/>
            <person name="Surup F."/>
            <person name="Jogler C."/>
        </authorList>
    </citation>
    <scope>NUCLEOTIDE SEQUENCE [LARGE SCALE GENOMIC DNA]</scope>
    <source>
        <strain evidence="2 3">Mal15</strain>
    </source>
</reference>
<dbReference type="EMBL" id="CP036264">
    <property type="protein sequence ID" value="QEG02049.1"/>
    <property type="molecule type" value="Genomic_DNA"/>
</dbReference>
<dbReference type="Gene3D" id="3.40.50.720">
    <property type="entry name" value="NAD(P)-binding Rossmann-like Domain"/>
    <property type="match status" value="1"/>
</dbReference>
<gene>
    <name evidence="2" type="primary">galE_2</name>
    <name evidence="2" type="ORF">Mal15_61320</name>
</gene>
<evidence type="ECO:0000313" key="3">
    <source>
        <dbReference type="Proteomes" id="UP000321353"/>
    </source>
</evidence>